<dbReference type="PANTHER" id="PTHR33751:SF9">
    <property type="entry name" value="CYTOCHROME C4"/>
    <property type="match status" value="1"/>
</dbReference>
<protein>
    <submittedName>
        <fullName evidence="9">Cytochrome subunit of sulfide dehydrogenase</fullName>
    </submittedName>
</protein>
<dbReference type="Pfam" id="PF00034">
    <property type="entry name" value="Cytochrom_C"/>
    <property type="match status" value="1"/>
</dbReference>
<feature type="domain" description="Cytochrome c" evidence="8">
    <location>
        <begin position="29"/>
        <end position="106"/>
    </location>
</feature>
<evidence type="ECO:0000256" key="2">
    <source>
        <dbReference type="ARBA" id="ARBA00022617"/>
    </source>
</evidence>
<keyword evidence="7" id="KW-0732">Signal</keyword>
<evidence type="ECO:0000313" key="10">
    <source>
        <dbReference type="Proteomes" id="UP000199496"/>
    </source>
</evidence>
<proteinExistence type="predicted"/>
<feature type="chain" id="PRO_5011559869" evidence="7">
    <location>
        <begin position="29"/>
        <end position="106"/>
    </location>
</feature>
<dbReference type="AlphaFoldDB" id="A0A1H9AH95"/>
<dbReference type="GO" id="GO:0009055">
    <property type="term" value="F:electron transfer activity"/>
    <property type="evidence" value="ECO:0007669"/>
    <property type="project" value="InterPro"/>
</dbReference>
<dbReference type="Gene3D" id="1.10.760.10">
    <property type="entry name" value="Cytochrome c-like domain"/>
    <property type="match status" value="1"/>
</dbReference>
<accession>A0A1H9AH95</accession>
<organism evidence="9 10">
    <name type="scientific">Ectothiorhodospira magna</name>
    <dbReference type="NCBI Taxonomy" id="867345"/>
    <lineage>
        <taxon>Bacteria</taxon>
        <taxon>Pseudomonadati</taxon>
        <taxon>Pseudomonadota</taxon>
        <taxon>Gammaproteobacteria</taxon>
        <taxon>Chromatiales</taxon>
        <taxon>Ectothiorhodospiraceae</taxon>
        <taxon>Ectothiorhodospira</taxon>
    </lineage>
</organism>
<dbReference type="RefSeq" id="WP_090204238.1">
    <property type="nucleotide sequence ID" value="NZ_FOFO01000005.1"/>
</dbReference>
<keyword evidence="10" id="KW-1185">Reference proteome</keyword>
<feature type="signal peptide" evidence="7">
    <location>
        <begin position="1"/>
        <end position="28"/>
    </location>
</feature>
<evidence type="ECO:0000256" key="5">
    <source>
        <dbReference type="ARBA" id="ARBA00023004"/>
    </source>
</evidence>
<dbReference type="EMBL" id="FOFO01000005">
    <property type="protein sequence ID" value="SEP75851.1"/>
    <property type="molecule type" value="Genomic_DNA"/>
</dbReference>
<dbReference type="InterPro" id="IPR009056">
    <property type="entry name" value="Cyt_c-like_dom"/>
</dbReference>
<name>A0A1H9AH95_9GAMM</name>
<keyword evidence="3 6" id="KW-0479">Metal-binding</keyword>
<gene>
    <name evidence="9" type="ORF">SAMN05421693_10560</name>
</gene>
<evidence type="ECO:0000256" key="1">
    <source>
        <dbReference type="ARBA" id="ARBA00022448"/>
    </source>
</evidence>
<dbReference type="GO" id="GO:0020037">
    <property type="term" value="F:heme binding"/>
    <property type="evidence" value="ECO:0007669"/>
    <property type="project" value="InterPro"/>
</dbReference>
<keyword evidence="4" id="KW-0249">Electron transport</keyword>
<keyword evidence="5 6" id="KW-0408">Iron</keyword>
<evidence type="ECO:0000256" key="3">
    <source>
        <dbReference type="ARBA" id="ARBA00022723"/>
    </source>
</evidence>
<sequence length="106" mass="11370">MRHHLLRLSGGALTLALAGLGLSQTATADVVSRGALMATTCYACHGTDGRSSGTIPSIYGYPTEIMVAQMLAFRDGTRPSTVMDRHATGYTDEEIRLIAEHFSTLR</sequence>
<dbReference type="SUPFAM" id="SSF46626">
    <property type="entry name" value="Cytochrome c"/>
    <property type="match status" value="1"/>
</dbReference>
<keyword evidence="1" id="KW-0813">Transport</keyword>
<evidence type="ECO:0000256" key="7">
    <source>
        <dbReference type="SAM" id="SignalP"/>
    </source>
</evidence>
<reference evidence="9 10" key="1">
    <citation type="submission" date="2016-10" db="EMBL/GenBank/DDBJ databases">
        <authorList>
            <person name="de Groot N.N."/>
        </authorList>
    </citation>
    <scope>NUCLEOTIDE SEQUENCE [LARGE SCALE GENOMIC DNA]</scope>
    <source>
        <strain evidence="9 10">B7-7</strain>
    </source>
</reference>
<dbReference type="OrthoDB" id="188778at2"/>
<dbReference type="PANTHER" id="PTHR33751">
    <property type="entry name" value="CBB3-TYPE CYTOCHROME C OXIDASE SUBUNIT FIXP"/>
    <property type="match status" value="1"/>
</dbReference>
<dbReference type="InterPro" id="IPR036909">
    <property type="entry name" value="Cyt_c-like_dom_sf"/>
</dbReference>
<keyword evidence="2 6" id="KW-0349">Heme</keyword>
<dbReference type="STRING" id="867345.SAMN05421693_10560"/>
<evidence type="ECO:0000256" key="6">
    <source>
        <dbReference type="PROSITE-ProRule" id="PRU00433"/>
    </source>
</evidence>
<dbReference type="InterPro" id="IPR050597">
    <property type="entry name" value="Cytochrome_c_Oxidase_Subunit"/>
</dbReference>
<evidence type="ECO:0000256" key="4">
    <source>
        <dbReference type="ARBA" id="ARBA00022982"/>
    </source>
</evidence>
<evidence type="ECO:0000259" key="8">
    <source>
        <dbReference type="PROSITE" id="PS51007"/>
    </source>
</evidence>
<dbReference type="PROSITE" id="PS51007">
    <property type="entry name" value="CYTC"/>
    <property type="match status" value="1"/>
</dbReference>
<evidence type="ECO:0000313" key="9">
    <source>
        <dbReference type="EMBL" id="SEP75851.1"/>
    </source>
</evidence>
<dbReference type="GO" id="GO:0046872">
    <property type="term" value="F:metal ion binding"/>
    <property type="evidence" value="ECO:0007669"/>
    <property type="project" value="UniProtKB-KW"/>
</dbReference>
<dbReference type="Proteomes" id="UP000199496">
    <property type="component" value="Unassembled WGS sequence"/>
</dbReference>